<dbReference type="AlphaFoldDB" id="A0A5P8VYW5"/>
<dbReference type="KEGG" id="nsh:GXM_03099"/>
<protein>
    <submittedName>
        <fullName evidence="1">Uncharacterized protein</fullName>
    </submittedName>
</protein>
<evidence type="ECO:0000313" key="2">
    <source>
        <dbReference type="Proteomes" id="UP000326678"/>
    </source>
</evidence>
<organism evidence="1 2">
    <name type="scientific">Nostoc sphaeroides CCNUC1</name>
    <dbReference type="NCBI Taxonomy" id="2653204"/>
    <lineage>
        <taxon>Bacteria</taxon>
        <taxon>Bacillati</taxon>
        <taxon>Cyanobacteriota</taxon>
        <taxon>Cyanophyceae</taxon>
        <taxon>Nostocales</taxon>
        <taxon>Nostocaceae</taxon>
        <taxon>Nostoc</taxon>
    </lineage>
</organism>
<sequence>MQDPNPLLSSGYKIVVVKASCLGYSFWQDDIHLKAEC</sequence>
<dbReference type="EMBL" id="CP045226">
    <property type="protein sequence ID" value="QFS45622.1"/>
    <property type="molecule type" value="Genomic_DNA"/>
</dbReference>
<keyword evidence="2" id="KW-1185">Reference proteome</keyword>
<evidence type="ECO:0000313" key="1">
    <source>
        <dbReference type="EMBL" id="QFS45622.1"/>
    </source>
</evidence>
<accession>A0A5P8VYW5</accession>
<reference evidence="1 2" key="1">
    <citation type="submission" date="2019-10" db="EMBL/GenBank/DDBJ databases">
        <title>Genomic and transcriptomic insights into the perfect genentic adaptation of a filamentous nitrogen-fixing cyanobacterium to rice fields.</title>
        <authorList>
            <person name="Chen Z."/>
        </authorList>
    </citation>
    <scope>NUCLEOTIDE SEQUENCE [LARGE SCALE GENOMIC DNA]</scope>
    <source>
        <strain evidence="1">CCNUC1</strain>
    </source>
</reference>
<name>A0A5P8VYW5_9NOSO</name>
<dbReference type="Proteomes" id="UP000326678">
    <property type="component" value="Chromosome Gxm1"/>
</dbReference>
<proteinExistence type="predicted"/>
<gene>
    <name evidence="1" type="ORF">GXM_03099</name>
</gene>